<dbReference type="EMBL" id="JAANQT010000269">
    <property type="protein sequence ID" value="KAG1312556.1"/>
    <property type="molecule type" value="Genomic_DNA"/>
</dbReference>
<dbReference type="GO" id="GO:0016020">
    <property type="term" value="C:membrane"/>
    <property type="evidence" value="ECO:0007669"/>
    <property type="project" value="InterPro"/>
</dbReference>
<protein>
    <submittedName>
        <fullName evidence="3">Uncharacterized protein</fullName>
    </submittedName>
</protein>
<dbReference type="PANTHER" id="PTHR21329">
    <property type="entry name" value="PHOSPHATIDYLINOSITOL N-ACETYLGLUCOSAMINYLTRANSFERASE SUBUNIT Q-RELATED"/>
    <property type="match status" value="1"/>
</dbReference>
<feature type="transmembrane region" description="Helical" evidence="1">
    <location>
        <begin position="170"/>
        <end position="189"/>
    </location>
</feature>
<dbReference type="GO" id="GO:0006506">
    <property type="term" value="P:GPI anchor biosynthetic process"/>
    <property type="evidence" value="ECO:0007669"/>
    <property type="project" value="InterPro"/>
</dbReference>
<dbReference type="Pfam" id="PF05024">
    <property type="entry name" value="Gpi1"/>
    <property type="match status" value="1"/>
</dbReference>
<comment type="caution">
    <text evidence="3">The sequence shown here is derived from an EMBL/GenBank/DDBJ whole genome shotgun (WGS) entry which is preliminary data.</text>
</comment>
<evidence type="ECO:0000313" key="3">
    <source>
        <dbReference type="EMBL" id="KAG1312556.1"/>
    </source>
</evidence>
<sequence>MCILFLVLALAEVTLQALSIRLPPFILNGVAFKDLFAAGQQIDLRLQQLFFWPRQYVMLRKQNWANTAKARAHYISFYNSMWLVANDIIIGMAVGSFLMANKHIMAENFHDILHKYTVKSLESMVLWFLESPAGLKLNHELASFLSELFLWLLRLWTLCPQAVEPYTPQIIHAIGLSGVFGVTMIISLSSDFLAFMTLHVYCFYMVAARIFNWQLNILYSLFNLFRGKKKNVLRNRIDSCDYDLDQLLLGTSLFTLLTFLFPTVFIYYLTFALGRVAIIFLQAIMETVLAFFNHFPLFAIMLRIKDPRRLPGGLQFNIFHQECFALKHQVPFYNLLFKMNEEKSKPVLRRAKKSLRRRVSFNLQELPKKAPSLQINPSKGTYFWMRNLPISMSAIFFQYMLLWKRLSAHYFSAYVFTCLLYGEPIKPIPKLQTFPQHTMANI</sequence>
<feature type="transmembrane region" description="Helical" evidence="1">
    <location>
        <begin position="276"/>
        <end position="300"/>
    </location>
</feature>
<feature type="transmembrane region" description="Helical" evidence="1">
    <location>
        <begin position="246"/>
        <end position="270"/>
    </location>
</feature>
<dbReference type="AlphaFoldDB" id="A0A9P7BVF0"/>
<dbReference type="InterPro" id="IPR007720">
    <property type="entry name" value="PigQ/GPI1"/>
</dbReference>
<dbReference type="PANTHER" id="PTHR21329:SF3">
    <property type="entry name" value="PHOSPHATIDYLINOSITOL N-ACETYLGLUCOSAMINYLTRANSFERASE SUBUNIT Q"/>
    <property type="match status" value="1"/>
</dbReference>
<keyword evidence="1" id="KW-0472">Membrane</keyword>
<feature type="transmembrane region" description="Helical" evidence="1">
    <location>
        <begin position="201"/>
        <end position="225"/>
    </location>
</feature>
<feature type="chain" id="PRO_5040453288" evidence="2">
    <location>
        <begin position="18"/>
        <end position="442"/>
    </location>
</feature>
<gene>
    <name evidence="3" type="ORF">G6F64_002937</name>
</gene>
<evidence type="ECO:0000256" key="2">
    <source>
        <dbReference type="SAM" id="SignalP"/>
    </source>
</evidence>
<organism evidence="3 4">
    <name type="scientific">Rhizopus oryzae</name>
    <name type="common">Mucormycosis agent</name>
    <name type="synonym">Rhizopus arrhizus var. delemar</name>
    <dbReference type="NCBI Taxonomy" id="64495"/>
    <lineage>
        <taxon>Eukaryota</taxon>
        <taxon>Fungi</taxon>
        <taxon>Fungi incertae sedis</taxon>
        <taxon>Mucoromycota</taxon>
        <taxon>Mucoromycotina</taxon>
        <taxon>Mucoromycetes</taxon>
        <taxon>Mucorales</taxon>
        <taxon>Mucorineae</taxon>
        <taxon>Rhizopodaceae</taxon>
        <taxon>Rhizopus</taxon>
    </lineage>
</organism>
<proteinExistence type="predicted"/>
<name>A0A9P7BVF0_RHIOR</name>
<evidence type="ECO:0000313" key="4">
    <source>
        <dbReference type="Proteomes" id="UP000716291"/>
    </source>
</evidence>
<keyword evidence="2" id="KW-0732">Signal</keyword>
<keyword evidence="4" id="KW-1185">Reference proteome</keyword>
<feature type="signal peptide" evidence="2">
    <location>
        <begin position="1"/>
        <end position="17"/>
    </location>
</feature>
<reference evidence="3" key="1">
    <citation type="journal article" date="2020" name="Microb. Genom.">
        <title>Genetic diversity of clinical and environmental Mucorales isolates obtained from an investigation of mucormycosis cases among solid organ transplant recipients.</title>
        <authorList>
            <person name="Nguyen M.H."/>
            <person name="Kaul D."/>
            <person name="Muto C."/>
            <person name="Cheng S.J."/>
            <person name="Richter R.A."/>
            <person name="Bruno V.M."/>
            <person name="Liu G."/>
            <person name="Beyhan S."/>
            <person name="Sundermann A.J."/>
            <person name="Mounaud S."/>
            <person name="Pasculle A.W."/>
            <person name="Nierman W.C."/>
            <person name="Driscoll E."/>
            <person name="Cumbie R."/>
            <person name="Clancy C.J."/>
            <person name="Dupont C.L."/>
        </authorList>
    </citation>
    <scope>NUCLEOTIDE SEQUENCE</scope>
    <source>
        <strain evidence="3">GL11</strain>
    </source>
</reference>
<evidence type="ECO:0000256" key="1">
    <source>
        <dbReference type="SAM" id="Phobius"/>
    </source>
</evidence>
<feature type="transmembrane region" description="Helical" evidence="1">
    <location>
        <begin position="81"/>
        <end position="100"/>
    </location>
</feature>
<dbReference type="Proteomes" id="UP000716291">
    <property type="component" value="Unassembled WGS sequence"/>
</dbReference>
<keyword evidence="1" id="KW-1133">Transmembrane helix</keyword>
<dbReference type="GO" id="GO:0005783">
    <property type="term" value="C:endoplasmic reticulum"/>
    <property type="evidence" value="ECO:0007669"/>
    <property type="project" value="TreeGrafter"/>
</dbReference>
<keyword evidence="1" id="KW-0812">Transmembrane</keyword>
<accession>A0A9P7BVF0</accession>